<evidence type="ECO:0000256" key="3">
    <source>
        <dbReference type="ARBA" id="ARBA00022833"/>
    </source>
</evidence>
<dbReference type="GO" id="GO:0008270">
    <property type="term" value="F:zinc ion binding"/>
    <property type="evidence" value="ECO:0007669"/>
    <property type="project" value="UniProtKB-KW"/>
</dbReference>
<proteinExistence type="predicted"/>
<dbReference type="InterPro" id="IPR012337">
    <property type="entry name" value="RNaseH-like_sf"/>
</dbReference>
<sequence>MRKAVTAFLPSADKAGRRSSLGKQSSRGCRSHSDPHHNLAGNGQGPYAAQLPTDRQERFCREPSSTNTSACGEKKGANRQASIVRSTAAIADRSTAASTVRSIALTAAQRALKVVQCAPSREEAPRGDSESIPQSSHLCYPIQGCCASAIYSLSLKDMAEGSQPGGTIANMDSTQAEVVPAVIPVAAEVENVHVPPQNANTGEKRKGGTAGKVFSKWWAHYNKLTVGDQLKAECKYCKKKLLGDPKQGTNHLKNHHERCPKVPRPADIRQQVLQGNLTKEKFQLTPFNFNQEASRKELAKAIIKHEYPLTIVDHEGFRSFCTSLNPCFKMVTRNTIKKDCFVIYDLEKQAIMKLLERNEGRVAITTDMWTSSQKKGFMAITAHYVNNNWSLESRIIRFIYVPSPHTSEVLCDVLLQCLLDWNLDYMSAVDNLHGTVLQDSDESDNEAERHTNPPASGPDINSRPLRSWLGPPITSGSRPARLELASHDLAQLHLAARVAHGPPQQHPRAPWAPIEFASSSPVRAYRQAHQQALNGDL</sequence>
<feature type="region of interest" description="Disordered" evidence="7">
    <location>
        <begin position="59"/>
        <end position="78"/>
    </location>
</feature>
<dbReference type="InterPro" id="IPR003656">
    <property type="entry name" value="Znf_BED"/>
</dbReference>
<keyword evidence="10" id="KW-1185">Reference proteome</keyword>
<dbReference type="SMART" id="SM00614">
    <property type="entry name" value="ZnF_BED"/>
    <property type="match status" value="1"/>
</dbReference>
<keyword evidence="4" id="KW-0805">Transcription regulation</keyword>
<evidence type="ECO:0000256" key="7">
    <source>
        <dbReference type="SAM" id="MobiDB-lite"/>
    </source>
</evidence>
<protein>
    <recommendedName>
        <fullName evidence="8">BED-type domain-containing protein</fullName>
    </recommendedName>
</protein>
<dbReference type="Pfam" id="PF02892">
    <property type="entry name" value="zf-BED"/>
    <property type="match status" value="1"/>
</dbReference>
<evidence type="ECO:0000256" key="6">
    <source>
        <dbReference type="PROSITE-ProRule" id="PRU00027"/>
    </source>
</evidence>
<keyword evidence="1" id="KW-0479">Metal-binding</keyword>
<organism evidence="9 10">
    <name type="scientific">Linum tenue</name>
    <dbReference type="NCBI Taxonomy" id="586396"/>
    <lineage>
        <taxon>Eukaryota</taxon>
        <taxon>Viridiplantae</taxon>
        <taxon>Streptophyta</taxon>
        <taxon>Embryophyta</taxon>
        <taxon>Tracheophyta</taxon>
        <taxon>Spermatophyta</taxon>
        <taxon>Magnoliopsida</taxon>
        <taxon>eudicotyledons</taxon>
        <taxon>Gunneridae</taxon>
        <taxon>Pentapetalae</taxon>
        <taxon>rosids</taxon>
        <taxon>fabids</taxon>
        <taxon>Malpighiales</taxon>
        <taxon>Linaceae</taxon>
        <taxon>Linum</taxon>
    </lineage>
</organism>
<keyword evidence="5" id="KW-0804">Transcription</keyword>
<evidence type="ECO:0000256" key="5">
    <source>
        <dbReference type="ARBA" id="ARBA00023163"/>
    </source>
</evidence>
<dbReference type="SUPFAM" id="SSF53098">
    <property type="entry name" value="Ribonuclease H-like"/>
    <property type="match status" value="1"/>
</dbReference>
<dbReference type="AlphaFoldDB" id="A0AAV0PCR1"/>
<dbReference type="PROSITE" id="PS50808">
    <property type="entry name" value="ZF_BED"/>
    <property type="match status" value="1"/>
</dbReference>
<evidence type="ECO:0000313" key="9">
    <source>
        <dbReference type="EMBL" id="CAI0468096.1"/>
    </source>
</evidence>
<accession>A0AAV0PCR1</accession>
<dbReference type="PANTHER" id="PTHR46481:SF11">
    <property type="entry name" value="ZINC FINGER BED DOMAIN-CONTAINING PROTEIN RICESLEEPER 2-LIKE"/>
    <property type="match status" value="1"/>
</dbReference>
<reference evidence="9" key="1">
    <citation type="submission" date="2022-08" db="EMBL/GenBank/DDBJ databases">
        <authorList>
            <person name="Gutierrez-Valencia J."/>
        </authorList>
    </citation>
    <scope>NUCLEOTIDE SEQUENCE</scope>
</reference>
<dbReference type="EMBL" id="CAMGYJ010000008">
    <property type="protein sequence ID" value="CAI0468096.1"/>
    <property type="molecule type" value="Genomic_DNA"/>
</dbReference>
<dbReference type="PANTHER" id="PTHR46481">
    <property type="entry name" value="ZINC FINGER BED DOMAIN-CONTAINING PROTEIN 4"/>
    <property type="match status" value="1"/>
</dbReference>
<evidence type="ECO:0000256" key="1">
    <source>
        <dbReference type="ARBA" id="ARBA00022723"/>
    </source>
</evidence>
<feature type="region of interest" description="Disordered" evidence="7">
    <location>
        <begin position="1"/>
        <end position="49"/>
    </location>
</feature>
<comment type="caution">
    <text evidence="9">The sequence shown here is derived from an EMBL/GenBank/DDBJ whole genome shotgun (WGS) entry which is preliminary data.</text>
</comment>
<evidence type="ECO:0000256" key="2">
    <source>
        <dbReference type="ARBA" id="ARBA00022771"/>
    </source>
</evidence>
<gene>
    <name evidence="9" type="ORF">LITE_LOCUS37684</name>
</gene>
<evidence type="ECO:0000259" key="8">
    <source>
        <dbReference type="PROSITE" id="PS50808"/>
    </source>
</evidence>
<evidence type="ECO:0000256" key="4">
    <source>
        <dbReference type="ARBA" id="ARBA00023015"/>
    </source>
</evidence>
<feature type="domain" description="BED-type" evidence="8">
    <location>
        <begin position="212"/>
        <end position="266"/>
    </location>
</feature>
<name>A0AAV0PCR1_9ROSI</name>
<keyword evidence="3" id="KW-0862">Zinc</keyword>
<dbReference type="Proteomes" id="UP001154282">
    <property type="component" value="Unassembled WGS sequence"/>
</dbReference>
<keyword evidence="2 6" id="KW-0863">Zinc-finger</keyword>
<dbReference type="GO" id="GO:0003677">
    <property type="term" value="F:DNA binding"/>
    <property type="evidence" value="ECO:0007669"/>
    <property type="project" value="InterPro"/>
</dbReference>
<evidence type="ECO:0000313" key="10">
    <source>
        <dbReference type="Proteomes" id="UP001154282"/>
    </source>
</evidence>
<dbReference type="InterPro" id="IPR052035">
    <property type="entry name" value="ZnF_BED_domain_contain"/>
</dbReference>
<feature type="region of interest" description="Disordered" evidence="7">
    <location>
        <begin position="439"/>
        <end position="469"/>
    </location>
</feature>